<sequence length="237" mass="26463">MEDGHSIAECLRLGGKGRVNLATKVHELLRYQRTALVQRCGFANKSALHDNTMEDIVASDRKPLYYGKWLWAHNAERYATENFDSALESLVSGNPFENANLPPGHQFEDWDVSKEETGACKFATKDLRSNGDWGRDIMRIYQASLADNFAALYFVQRAKSLLELAIPIIAYNIGHWYVLLLKLCFVPGLSPSFAGAGTGLPKQFFLTTNTAGGSFIDQPLAPPYADECQLEARDLQR</sequence>
<proteinExistence type="predicted"/>
<dbReference type="EMBL" id="JANRMS010000074">
    <property type="protein sequence ID" value="KAJ3547590.1"/>
    <property type="molecule type" value="Genomic_DNA"/>
</dbReference>
<gene>
    <name evidence="1" type="ORF">NM208_g1435</name>
</gene>
<accession>A0ACC1SWD5</accession>
<name>A0ACC1SWD5_9HYPO</name>
<protein>
    <submittedName>
        <fullName evidence="1">Uncharacterized protein</fullName>
    </submittedName>
</protein>
<keyword evidence="2" id="KW-1185">Reference proteome</keyword>
<evidence type="ECO:0000313" key="2">
    <source>
        <dbReference type="Proteomes" id="UP001148629"/>
    </source>
</evidence>
<organism evidence="1 2">
    <name type="scientific">Fusarium decemcellulare</name>
    <dbReference type="NCBI Taxonomy" id="57161"/>
    <lineage>
        <taxon>Eukaryota</taxon>
        <taxon>Fungi</taxon>
        <taxon>Dikarya</taxon>
        <taxon>Ascomycota</taxon>
        <taxon>Pezizomycotina</taxon>
        <taxon>Sordariomycetes</taxon>
        <taxon>Hypocreomycetidae</taxon>
        <taxon>Hypocreales</taxon>
        <taxon>Nectriaceae</taxon>
        <taxon>Fusarium</taxon>
        <taxon>Fusarium decemcellulare species complex</taxon>
    </lineage>
</organism>
<comment type="caution">
    <text evidence="1">The sequence shown here is derived from an EMBL/GenBank/DDBJ whole genome shotgun (WGS) entry which is preliminary data.</text>
</comment>
<reference evidence="1" key="1">
    <citation type="submission" date="2022-08" db="EMBL/GenBank/DDBJ databases">
        <title>Genome Sequence of Fusarium decemcellulare.</title>
        <authorList>
            <person name="Buettner E."/>
        </authorList>
    </citation>
    <scope>NUCLEOTIDE SEQUENCE</scope>
    <source>
        <strain evidence="1">Babe19</strain>
    </source>
</reference>
<dbReference type="Proteomes" id="UP001148629">
    <property type="component" value="Unassembled WGS sequence"/>
</dbReference>
<evidence type="ECO:0000313" key="1">
    <source>
        <dbReference type="EMBL" id="KAJ3547590.1"/>
    </source>
</evidence>